<sequence>MIYEVQITKENVRELIYKEMCRVAMDYGGSPQEVLAAMVLPPSAYKLLEIALSTFQRMPELRSNGSHLKFEGIDIYVGATPVILPVYDARFWYCAHQDSKKMVDEIGGLDC</sequence>
<evidence type="ECO:0000313" key="1">
    <source>
        <dbReference type="EMBL" id="CAB4203059.1"/>
    </source>
</evidence>
<protein>
    <submittedName>
        <fullName evidence="1">Uncharacterized protein</fullName>
    </submittedName>
</protein>
<dbReference type="EMBL" id="LR797316">
    <property type="protein sequence ID" value="CAB4203059.1"/>
    <property type="molecule type" value="Genomic_DNA"/>
</dbReference>
<gene>
    <name evidence="1" type="ORF">UFOVP1365_50</name>
</gene>
<organism evidence="1">
    <name type="scientific">uncultured Caudovirales phage</name>
    <dbReference type="NCBI Taxonomy" id="2100421"/>
    <lineage>
        <taxon>Viruses</taxon>
        <taxon>Duplodnaviria</taxon>
        <taxon>Heunggongvirae</taxon>
        <taxon>Uroviricota</taxon>
        <taxon>Caudoviricetes</taxon>
        <taxon>Peduoviridae</taxon>
        <taxon>Maltschvirus</taxon>
        <taxon>Maltschvirus maltsch</taxon>
    </lineage>
</organism>
<proteinExistence type="predicted"/>
<reference evidence="1" key="1">
    <citation type="submission" date="2020-05" db="EMBL/GenBank/DDBJ databases">
        <authorList>
            <person name="Chiriac C."/>
            <person name="Salcher M."/>
            <person name="Ghai R."/>
            <person name="Kavagutti S V."/>
        </authorList>
    </citation>
    <scope>NUCLEOTIDE SEQUENCE</scope>
</reference>
<name>A0A6J5S046_9CAUD</name>
<accession>A0A6J5S046</accession>